<proteinExistence type="predicted"/>
<sequence>MTYTHKATCRFTVSSWSEHLVSDIDGQGTTAGQAYYPDRGLTRAEVGYTYTGEIEGAGALTYLIAYKSDAAPVLGLERFEGSIGGQEGTCVFQRIGQQDQGSVSERLEVVPGMGTGGLAELRGAADVLVAGHSDNGYELVLSYDFG</sequence>
<gene>
    <name evidence="1" type="ORF">GCM10009854_17570</name>
</gene>
<keyword evidence="2" id="KW-1185">Reference proteome</keyword>
<evidence type="ECO:0000313" key="1">
    <source>
        <dbReference type="EMBL" id="GAA2341551.1"/>
    </source>
</evidence>
<dbReference type="InterPro" id="IPR023159">
    <property type="entry name" value="SO1590-like_sf"/>
</dbReference>
<dbReference type="Proteomes" id="UP001501218">
    <property type="component" value="Unassembled WGS sequence"/>
</dbReference>
<comment type="caution">
    <text evidence="1">The sequence shown here is derived from an EMBL/GenBank/DDBJ whole genome shotgun (WGS) entry which is preliminary data.</text>
</comment>
<accession>A0ABP5SYC3</accession>
<dbReference type="RefSeq" id="WP_344128641.1">
    <property type="nucleotide sequence ID" value="NZ_BAAARA010000004.1"/>
</dbReference>
<evidence type="ECO:0000313" key="2">
    <source>
        <dbReference type="Proteomes" id="UP001501218"/>
    </source>
</evidence>
<dbReference type="InterPro" id="IPR021607">
    <property type="entry name" value="DUF3224"/>
</dbReference>
<reference evidence="2" key="1">
    <citation type="journal article" date="2019" name="Int. J. Syst. Evol. Microbiol.">
        <title>The Global Catalogue of Microorganisms (GCM) 10K type strain sequencing project: providing services to taxonomists for standard genome sequencing and annotation.</title>
        <authorList>
            <consortium name="The Broad Institute Genomics Platform"/>
            <consortium name="The Broad Institute Genome Sequencing Center for Infectious Disease"/>
            <person name="Wu L."/>
            <person name="Ma J."/>
        </authorList>
    </citation>
    <scope>NUCLEOTIDE SEQUENCE [LARGE SCALE GENOMIC DNA]</scope>
    <source>
        <strain evidence="2">JCM 16221</strain>
    </source>
</reference>
<dbReference type="Gene3D" id="2.40.350.10">
    <property type="entry name" value="SO1590-like"/>
    <property type="match status" value="1"/>
</dbReference>
<dbReference type="SUPFAM" id="SSF159238">
    <property type="entry name" value="SO1590-like"/>
    <property type="match status" value="1"/>
</dbReference>
<evidence type="ECO:0008006" key="3">
    <source>
        <dbReference type="Google" id="ProtNLM"/>
    </source>
</evidence>
<dbReference type="Pfam" id="PF11528">
    <property type="entry name" value="DUF3224"/>
    <property type="match status" value="1"/>
</dbReference>
<name>A0ABP5SYC3_9PSEU</name>
<dbReference type="EMBL" id="BAAARA010000004">
    <property type="protein sequence ID" value="GAA2341551.1"/>
    <property type="molecule type" value="Genomic_DNA"/>
</dbReference>
<protein>
    <recommendedName>
        <fullName evidence="3">DUF3224 domain-containing protein</fullName>
    </recommendedName>
</protein>
<organism evidence="1 2">
    <name type="scientific">Saccharopolyspora halophila</name>
    <dbReference type="NCBI Taxonomy" id="405551"/>
    <lineage>
        <taxon>Bacteria</taxon>
        <taxon>Bacillati</taxon>
        <taxon>Actinomycetota</taxon>
        <taxon>Actinomycetes</taxon>
        <taxon>Pseudonocardiales</taxon>
        <taxon>Pseudonocardiaceae</taxon>
        <taxon>Saccharopolyspora</taxon>
    </lineage>
</organism>